<dbReference type="GO" id="GO:0016491">
    <property type="term" value="F:oxidoreductase activity"/>
    <property type="evidence" value="ECO:0007669"/>
    <property type="project" value="UniProtKB-KW"/>
</dbReference>
<proteinExistence type="inferred from homology"/>
<accession>A0A7V3E5N9</accession>
<evidence type="ECO:0000256" key="4">
    <source>
        <dbReference type="ARBA" id="ARBA00023002"/>
    </source>
</evidence>
<evidence type="ECO:0000256" key="1">
    <source>
        <dbReference type="ARBA" id="ARBA00004829"/>
    </source>
</evidence>
<dbReference type="NCBIfam" id="TIGR02734">
    <property type="entry name" value="crtI_fam"/>
    <property type="match status" value="1"/>
</dbReference>
<evidence type="ECO:0000259" key="6">
    <source>
        <dbReference type="Pfam" id="PF01593"/>
    </source>
</evidence>
<dbReference type="Pfam" id="PF01593">
    <property type="entry name" value="Amino_oxidase"/>
    <property type="match status" value="1"/>
</dbReference>
<dbReference type="InterPro" id="IPR014105">
    <property type="entry name" value="Carotenoid/retinoid_OxRdtase"/>
</dbReference>
<sequence>MKTIAVIGAGLGGLSAAARLARAGFEVHVFEKNTFAGGKASELYEQGFRFDTGPSLLTMPYVLENLFEECNENISDYLSMNKLEIICRYFYNDNTIINAYSDVQRFGEEISEKSVDDDEALNDFFNYSKTIYELTADLFLFNPPLNYKTFLNTKALRTLFNINKIDSFRTVHKAVSSYFKDKKLVQLFDRYATYNGSNPFKAPATLNIIPYVEYFPGAFLPEGGIYSITKALVKLCENAGVHFHYNSEVEQILLNNKNAMGLKVNGDSIFFDKIISNTDVNLTFQKLLNGINTSESKRYRKLKPSLSGVVFYWAINRKYEMLETHNIIFSENYKKEFYELTKLNVIPDEPTIYIYISSKINPNDAPADKENWFVMINAPYDNGQDWEKEIAGVRKRVINKINNRLGIKIEDDLLFERIMTPKILDLKTAAYRGSIYGISSDSKTSAFLRQQNKSKCIKNLYFCGGSAHPGGGIPLVILSGKIVSDIIKDEYQK</sequence>
<dbReference type="PANTHER" id="PTHR43734:SF7">
    <property type="entry name" value="4,4'-DIAPONEUROSPORENE OXYGENASE"/>
    <property type="match status" value="1"/>
</dbReference>
<dbReference type="SUPFAM" id="SSF51905">
    <property type="entry name" value="FAD/NAD(P)-binding domain"/>
    <property type="match status" value="1"/>
</dbReference>
<organism evidence="7">
    <name type="scientific">Ignavibacterium album</name>
    <dbReference type="NCBI Taxonomy" id="591197"/>
    <lineage>
        <taxon>Bacteria</taxon>
        <taxon>Pseudomonadati</taxon>
        <taxon>Ignavibacteriota</taxon>
        <taxon>Ignavibacteria</taxon>
        <taxon>Ignavibacteriales</taxon>
        <taxon>Ignavibacteriaceae</taxon>
        <taxon>Ignavibacterium</taxon>
    </lineage>
</organism>
<dbReference type="GO" id="GO:0016117">
    <property type="term" value="P:carotenoid biosynthetic process"/>
    <property type="evidence" value="ECO:0007669"/>
    <property type="project" value="UniProtKB-KW"/>
</dbReference>
<dbReference type="InterPro" id="IPR036188">
    <property type="entry name" value="FAD/NAD-bd_sf"/>
</dbReference>
<name>A0A7V3E5N9_9BACT</name>
<feature type="domain" description="Amine oxidase" evidence="6">
    <location>
        <begin position="11"/>
        <end position="486"/>
    </location>
</feature>
<dbReference type="AlphaFoldDB" id="A0A7V3E5N9"/>
<comment type="pathway">
    <text evidence="1 5">Carotenoid biosynthesis.</text>
</comment>
<evidence type="ECO:0000256" key="3">
    <source>
        <dbReference type="ARBA" id="ARBA00022746"/>
    </source>
</evidence>
<gene>
    <name evidence="7" type="primary">crtI</name>
    <name evidence="7" type="ORF">ENS31_01115</name>
</gene>
<evidence type="ECO:0000256" key="5">
    <source>
        <dbReference type="RuleBase" id="RU362075"/>
    </source>
</evidence>
<evidence type="ECO:0000256" key="2">
    <source>
        <dbReference type="ARBA" id="ARBA00006046"/>
    </source>
</evidence>
<comment type="similarity">
    <text evidence="2 5">Belongs to the carotenoid/retinoid oxidoreductase family.</text>
</comment>
<protein>
    <submittedName>
        <fullName evidence="7">Phytoene desaturase</fullName>
    </submittedName>
</protein>
<keyword evidence="3 5" id="KW-0125">Carotenoid biosynthesis</keyword>
<dbReference type="InterPro" id="IPR002937">
    <property type="entry name" value="Amino_oxidase"/>
</dbReference>
<dbReference type="PANTHER" id="PTHR43734">
    <property type="entry name" value="PHYTOENE DESATURASE"/>
    <property type="match status" value="1"/>
</dbReference>
<reference evidence="7" key="1">
    <citation type="journal article" date="2020" name="mSystems">
        <title>Genome- and Community-Level Interaction Insights into Carbon Utilization and Element Cycling Functions of Hydrothermarchaeota in Hydrothermal Sediment.</title>
        <authorList>
            <person name="Zhou Z."/>
            <person name="Liu Y."/>
            <person name="Xu W."/>
            <person name="Pan J."/>
            <person name="Luo Z.H."/>
            <person name="Li M."/>
        </authorList>
    </citation>
    <scope>NUCLEOTIDE SEQUENCE [LARGE SCALE GENOMIC DNA]</scope>
    <source>
        <strain evidence="7">SpSt-479</strain>
    </source>
</reference>
<evidence type="ECO:0000313" key="7">
    <source>
        <dbReference type="EMBL" id="HFI90110.1"/>
    </source>
</evidence>
<dbReference type="EMBL" id="DSUJ01000002">
    <property type="protein sequence ID" value="HFI90110.1"/>
    <property type="molecule type" value="Genomic_DNA"/>
</dbReference>
<keyword evidence="4 5" id="KW-0560">Oxidoreductase</keyword>
<dbReference type="Gene3D" id="3.50.50.60">
    <property type="entry name" value="FAD/NAD(P)-binding domain"/>
    <property type="match status" value="2"/>
</dbReference>
<comment type="caution">
    <text evidence="7">The sequence shown here is derived from an EMBL/GenBank/DDBJ whole genome shotgun (WGS) entry which is preliminary data.</text>
</comment>
<dbReference type="PRINTS" id="PR00419">
    <property type="entry name" value="ADXRDTASE"/>
</dbReference>